<protein>
    <recommendedName>
        <fullName evidence="1">CHAT domain-containing protein</fullName>
    </recommendedName>
</protein>
<gene>
    <name evidence="2" type="ORF">HDE68_004842</name>
</gene>
<evidence type="ECO:0000259" key="1">
    <source>
        <dbReference type="Pfam" id="PF12770"/>
    </source>
</evidence>
<organism evidence="2 3">
    <name type="scientific">Pedobacter cryoconitis</name>
    <dbReference type="NCBI Taxonomy" id="188932"/>
    <lineage>
        <taxon>Bacteria</taxon>
        <taxon>Pseudomonadati</taxon>
        <taxon>Bacteroidota</taxon>
        <taxon>Sphingobacteriia</taxon>
        <taxon>Sphingobacteriales</taxon>
        <taxon>Sphingobacteriaceae</taxon>
        <taxon>Pedobacter</taxon>
    </lineage>
</organism>
<dbReference type="AlphaFoldDB" id="A0A7W9E237"/>
<name>A0A7W9E237_9SPHI</name>
<dbReference type="Pfam" id="PF12770">
    <property type="entry name" value="CHAT"/>
    <property type="match status" value="1"/>
</dbReference>
<dbReference type="EMBL" id="JACHCE010000011">
    <property type="protein sequence ID" value="MBB5638904.1"/>
    <property type="molecule type" value="Genomic_DNA"/>
</dbReference>
<accession>A0A7W9E237</accession>
<proteinExistence type="predicted"/>
<sequence>MKIKEKFPLLFESTQHKDRLIWDETFNYNENAADLCCALFDFEIADNQTSIDLAQKKALLILTEVNSLKGQTQAEQEILFFDYLKFYVCTGMLRFLTGKKIFPYCFNWLCRSASEEIAAEGKCNFCLDFISICLSTDQKYIKNRFLDLLPTWVRCLFYYSNHTGGHKEMAKWFMEEYLEHYLKLCAYHKDTEKLYSLLFIAPWLYKFHFNQALEKLSDILSENVTACSDRKIKKAIFLHFAIADKSMGGRTRNEWYQALIPAFAKELTATENLQLVSSRYSRDLELLKAHLSELTEVVKKVAKERKKQGDLDEYHTSRIFSVLERTLVNLIKSGQTKQATALIGAYFGISAEELIRLNILYIISSVEDSVIFSSAGHTIFAPISNQGSIKELVATQNDFLRTNHQLHDVLDFELEEHRRFGEPDEHAAIIHYQALRSHFTVQRIFELPDLEALGGIHILDNAQWPLQALICKETGIALPIVHSFRVPYPQREIKSVYFWEGDNQLARYEADAMKHYFTSAGIEVTHHHFEENTKKDFLHNYHSSAYDLIYVISHGEFRHFEAHKSFLSLGSDIKISADELIYKDDTGMRRLLLLAGCDTATVNMGNHPDALGIGPKLVNPNQSLFGHEWPIRDISGLIYGSLISSLLAKKLPYQCVYKEAMHLYLSGHEAVVKYLADTGIPQESLNRIENQVIVHENFFCWASLTYFI</sequence>
<dbReference type="RefSeq" id="WP_183884701.1">
    <property type="nucleotide sequence ID" value="NZ_JACHCE010000011.1"/>
</dbReference>
<comment type="caution">
    <text evidence="2">The sequence shown here is derived from an EMBL/GenBank/DDBJ whole genome shotgun (WGS) entry which is preliminary data.</text>
</comment>
<dbReference type="InterPro" id="IPR024983">
    <property type="entry name" value="CHAT_dom"/>
</dbReference>
<dbReference type="Proteomes" id="UP000537204">
    <property type="component" value="Unassembled WGS sequence"/>
</dbReference>
<evidence type="ECO:0000313" key="2">
    <source>
        <dbReference type="EMBL" id="MBB5638904.1"/>
    </source>
</evidence>
<evidence type="ECO:0000313" key="3">
    <source>
        <dbReference type="Proteomes" id="UP000537204"/>
    </source>
</evidence>
<reference evidence="2 3" key="1">
    <citation type="submission" date="2020-08" db="EMBL/GenBank/DDBJ databases">
        <title>Genomic Encyclopedia of Type Strains, Phase IV (KMG-V): Genome sequencing to study the core and pangenomes of soil and plant-associated prokaryotes.</title>
        <authorList>
            <person name="Whitman W."/>
        </authorList>
    </citation>
    <scope>NUCLEOTIDE SEQUENCE [LARGE SCALE GENOMIC DNA]</scope>
    <source>
        <strain evidence="2 3">S3M1</strain>
    </source>
</reference>
<feature type="domain" description="CHAT" evidence="1">
    <location>
        <begin position="499"/>
        <end position="617"/>
    </location>
</feature>